<feature type="compositionally biased region" description="Basic and acidic residues" evidence="1">
    <location>
        <begin position="211"/>
        <end position="220"/>
    </location>
</feature>
<gene>
    <name evidence="2" type="ORF">OSTQU699_LOCUS6077</name>
</gene>
<feature type="compositionally biased region" description="Basic and acidic residues" evidence="1">
    <location>
        <begin position="135"/>
        <end position="155"/>
    </location>
</feature>
<protein>
    <submittedName>
        <fullName evidence="2">Uncharacterized protein</fullName>
    </submittedName>
</protein>
<feature type="region of interest" description="Disordered" evidence="1">
    <location>
        <begin position="1"/>
        <end position="440"/>
    </location>
</feature>
<feature type="compositionally biased region" description="Basic and acidic residues" evidence="1">
    <location>
        <begin position="60"/>
        <end position="75"/>
    </location>
</feature>
<feature type="compositionally biased region" description="Low complexity" evidence="1">
    <location>
        <begin position="361"/>
        <end position="371"/>
    </location>
</feature>
<evidence type="ECO:0000256" key="1">
    <source>
        <dbReference type="SAM" id="MobiDB-lite"/>
    </source>
</evidence>
<evidence type="ECO:0000313" key="2">
    <source>
        <dbReference type="EMBL" id="CAD7700718.1"/>
    </source>
</evidence>
<keyword evidence="3" id="KW-1185">Reference proteome</keyword>
<dbReference type="AlphaFoldDB" id="A0A8S1J416"/>
<dbReference type="OrthoDB" id="578375at2759"/>
<feature type="compositionally biased region" description="Basic and acidic residues" evidence="1">
    <location>
        <begin position="289"/>
        <end position="305"/>
    </location>
</feature>
<evidence type="ECO:0000313" key="3">
    <source>
        <dbReference type="Proteomes" id="UP000708148"/>
    </source>
</evidence>
<comment type="caution">
    <text evidence="2">The sequence shown here is derived from an EMBL/GenBank/DDBJ whole genome shotgun (WGS) entry which is preliminary data.</text>
</comment>
<dbReference type="Proteomes" id="UP000708148">
    <property type="component" value="Unassembled WGS sequence"/>
</dbReference>
<accession>A0A8S1J416</accession>
<dbReference type="EMBL" id="CAJHUC010001326">
    <property type="protein sequence ID" value="CAD7700718.1"/>
    <property type="molecule type" value="Genomic_DNA"/>
</dbReference>
<feature type="compositionally biased region" description="Basic and acidic residues" evidence="1">
    <location>
        <begin position="227"/>
        <end position="241"/>
    </location>
</feature>
<feature type="compositionally biased region" description="Basic and acidic residues" evidence="1">
    <location>
        <begin position="22"/>
        <end position="41"/>
    </location>
</feature>
<reference evidence="2" key="1">
    <citation type="submission" date="2020-12" db="EMBL/GenBank/DDBJ databases">
        <authorList>
            <person name="Iha C."/>
        </authorList>
    </citation>
    <scope>NUCLEOTIDE SEQUENCE</scope>
</reference>
<feature type="compositionally biased region" description="Low complexity" evidence="1">
    <location>
        <begin position="244"/>
        <end position="262"/>
    </location>
</feature>
<name>A0A8S1J416_9CHLO</name>
<organism evidence="2 3">
    <name type="scientific">Ostreobium quekettii</name>
    <dbReference type="NCBI Taxonomy" id="121088"/>
    <lineage>
        <taxon>Eukaryota</taxon>
        <taxon>Viridiplantae</taxon>
        <taxon>Chlorophyta</taxon>
        <taxon>core chlorophytes</taxon>
        <taxon>Ulvophyceae</taxon>
        <taxon>TCBD clade</taxon>
        <taxon>Bryopsidales</taxon>
        <taxon>Ostreobineae</taxon>
        <taxon>Ostreobiaceae</taxon>
        <taxon>Ostreobium</taxon>
    </lineage>
</organism>
<sequence length="662" mass="68854">MSEEQGTAAEGVAAGADPPPVDDTKQAAQADKEGPEEEKKAGGPPGGAERRAAKAAAPEGRLKPPTKHEYSDARQRAAGGRETPVGRGPSQGAGGRAQGSKLPGASRDVAPPPTPAQKAKSADERAGVSAGNGVDKAEKPKGQEKPVEKPIEGDKSPANPLQPQKGMAGGLAAGGKAEADAKREAPADVREQPASSGHTRVPGAAPPAARSNERPADAPREPGTLSLREEVPGRTVDRTDDTAADVPKAAVAPQKAAELAEAAARDSPIGETAAPPAEGESADSIDSGAARKEEPVGGMSQRRDVSAAPTASAPAMQPRGIASFPVAIQQTEDQGAAPAEGRPEAGMGGDVKVGGEEAEPAARAPSVPAVAQDGKGSSAGGDGPKVEVRGGAAGSANGAPTDAAAKGGPKERREGGAAPVGAPTGFQEVGAGEADPHSDSVEVVEEVVLIPTFGSGMTRDEVEELNEEFIELLTELGIDAHKYFARGLDEFNSPADFYEELSRRLDEDDEEVDITETLATRLGDDHPLVVELQRQEALEDVRKMDVHLKESLGAGKSKKIFVKSADEFRTPLEYYIFLQERTKKQGLSLVPLMEDLLGTEHPLPRALAGDMPKTAIKWQSWKKSKTLKIREASLVKPAKAEEPVETEHFGCMDCIVYWFGLK</sequence>
<proteinExistence type="predicted"/>
<feature type="compositionally biased region" description="Basic and acidic residues" evidence="1">
    <location>
        <begin position="177"/>
        <end position="191"/>
    </location>
</feature>